<comment type="similarity">
    <text evidence="2">Belongs to the SusD family.</text>
</comment>
<dbReference type="Proteomes" id="UP000199666">
    <property type="component" value="Unassembled WGS sequence"/>
</dbReference>
<dbReference type="InterPro" id="IPR012944">
    <property type="entry name" value="SusD_RagB_dom"/>
</dbReference>
<evidence type="ECO:0000256" key="3">
    <source>
        <dbReference type="ARBA" id="ARBA00022729"/>
    </source>
</evidence>
<gene>
    <name evidence="8" type="ORF">SAMN04489864_105215</name>
</gene>
<keyword evidence="5" id="KW-0998">Cell outer membrane</keyword>
<dbReference type="InterPro" id="IPR033985">
    <property type="entry name" value="SusD-like_N"/>
</dbReference>
<evidence type="ECO:0000259" key="7">
    <source>
        <dbReference type="Pfam" id="PF14322"/>
    </source>
</evidence>
<comment type="subcellular location">
    <subcellularLocation>
        <location evidence="1">Cell outer membrane</location>
    </subcellularLocation>
</comment>
<evidence type="ECO:0000313" key="8">
    <source>
        <dbReference type="EMBL" id="SFH12341.1"/>
    </source>
</evidence>
<feature type="domain" description="RagB/SusD" evidence="6">
    <location>
        <begin position="272"/>
        <end position="454"/>
    </location>
</feature>
<dbReference type="STRING" id="414048.SAMN04489864_105215"/>
<evidence type="ECO:0000256" key="5">
    <source>
        <dbReference type="ARBA" id="ARBA00023237"/>
    </source>
</evidence>
<dbReference type="AlphaFoldDB" id="A0A1I2XJT8"/>
<organism evidence="8 9">
    <name type="scientific">Pedobacter insulae</name>
    <dbReference type="NCBI Taxonomy" id="414048"/>
    <lineage>
        <taxon>Bacteria</taxon>
        <taxon>Pseudomonadati</taxon>
        <taxon>Bacteroidota</taxon>
        <taxon>Sphingobacteriia</taxon>
        <taxon>Sphingobacteriales</taxon>
        <taxon>Sphingobacteriaceae</taxon>
        <taxon>Pedobacter</taxon>
    </lineage>
</organism>
<sequence length="488" mass="55144">MKLNNKIIFTILLVALFATSCKKGWLDVTSSSEIRAEDQFTSESGFKDALIGVYIGMTDRSLYASQLTWGAMDLISHQYQAYPASAGYFQFQNHNYRSTEATPQVDAIWNKTYNVIADINNALGHIDKNKSALNPISYSIIKGELLGLRAFLHFDLMRIYGHGNISGRTDLSGKLAIPYVMVFDKVTTPQLSYNETFALLLKDVETASQLLKEDPIYNNPRKPSTYYAEVNRDGFFNNREQRMNYYALKGLKGRVLQWMGGTQNLAEAALSAEEVIQYSDANLATSTAAATDPRLYSEHLFNLNVMGLEDIINRYLNANDATNNDALLILPQTAQTLYETSNPNIGLVDIRYNTLLASGNRGLVSIKLKQVSAQPHLNIVPLMKLPEMYYIAAENYIKTNLPKAIAYLNIVRKSRGIIQDIAANSTQLQLTEELTKEYRKEYISEGQLFFYYKRLGFTTIPNYTGVVNDNIYVLPYPQAEIEFGQRRQ</sequence>
<name>A0A1I2XJT8_9SPHI</name>
<proteinExistence type="inferred from homology"/>
<dbReference type="Pfam" id="PF07980">
    <property type="entry name" value="SusD_RagB"/>
    <property type="match status" value="1"/>
</dbReference>
<dbReference type="Pfam" id="PF14322">
    <property type="entry name" value="SusD-like_3"/>
    <property type="match status" value="1"/>
</dbReference>
<reference evidence="8 9" key="1">
    <citation type="submission" date="2016-10" db="EMBL/GenBank/DDBJ databases">
        <authorList>
            <person name="de Groot N.N."/>
        </authorList>
    </citation>
    <scope>NUCLEOTIDE SEQUENCE [LARGE SCALE GENOMIC DNA]</scope>
    <source>
        <strain evidence="8 9">DSM 18684</strain>
    </source>
</reference>
<evidence type="ECO:0000256" key="1">
    <source>
        <dbReference type="ARBA" id="ARBA00004442"/>
    </source>
</evidence>
<dbReference type="InterPro" id="IPR011990">
    <property type="entry name" value="TPR-like_helical_dom_sf"/>
</dbReference>
<dbReference type="PROSITE" id="PS51257">
    <property type="entry name" value="PROKAR_LIPOPROTEIN"/>
    <property type="match status" value="1"/>
</dbReference>
<evidence type="ECO:0000256" key="4">
    <source>
        <dbReference type="ARBA" id="ARBA00023136"/>
    </source>
</evidence>
<dbReference type="OrthoDB" id="1097962at2"/>
<keyword evidence="4" id="KW-0472">Membrane</keyword>
<accession>A0A1I2XJT8</accession>
<dbReference type="RefSeq" id="WP_090993727.1">
    <property type="nucleotide sequence ID" value="NZ_FOPP01000005.1"/>
</dbReference>
<dbReference type="SUPFAM" id="SSF48452">
    <property type="entry name" value="TPR-like"/>
    <property type="match status" value="1"/>
</dbReference>
<keyword evidence="3" id="KW-0732">Signal</keyword>
<evidence type="ECO:0000313" key="9">
    <source>
        <dbReference type="Proteomes" id="UP000199666"/>
    </source>
</evidence>
<dbReference type="EMBL" id="FOPP01000005">
    <property type="protein sequence ID" value="SFH12341.1"/>
    <property type="molecule type" value="Genomic_DNA"/>
</dbReference>
<keyword evidence="9" id="KW-1185">Reference proteome</keyword>
<feature type="domain" description="SusD-like N-terminal" evidence="7">
    <location>
        <begin position="25"/>
        <end position="219"/>
    </location>
</feature>
<evidence type="ECO:0000256" key="2">
    <source>
        <dbReference type="ARBA" id="ARBA00006275"/>
    </source>
</evidence>
<protein>
    <submittedName>
        <fullName evidence="8">SusD family protein</fullName>
    </submittedName>
</protein>
<dbReference type="Gene3D" id="1.25.40.390">
    <property type="match status" value="2"/>
</dbReference>
<evidence type="ECO:0000259" key="6">
    <source>
        <dbReference type="Pfam" id="PF07980"/>
    </source>
</evidence>